<evidence type="ECO:0000313" key="2">
    <source>
        <dbReference type="EMBL" id="GDY71539.1"/>
    </source>
</evidence>
<gene>
    <name evidence="2" type="ORF">SAV31267_010240</name>
</gene>
<dbReference type="EMBL" id="BJHY01000001">
    <property type="protein sequence ID" value="GDY71539.1"/>
    <property type="molecule type" value="Genomic_DNA"/>
</dbReference>
<reference evidence="2 3" key="1">
    <citation type="submission" date="2019-04" db="EMBL/GenBank/DDBJ databases">
        <title>Draft genome sequences of Streptomyces avermitilis ATCC 31267.</title>
        <authorList>
            <person name="Komaki H."/>
            <person name="Tamura T."/>
            <person name="Hosoyama A."/>
        </authorList>
    </citation>
    <scope>NUCLEOTIDE SEQUENCE [LARGE SCALE GENOMIC DNA]</scope>
    <source>
        <strain evidence="2 3">ATCC 31267</strain>
    </source>
</reference>
<evidence type="ECO:0000313" key="3">
    <source>
        <dbReference type="Proteomes" id="UP000299211"/>
    </source>
</evidence>
<proteinExistence type="predicted"/>
<sequence length="103" mass="10955">MLVMVAPLTESIAALCLDSALSRRVGTAPLLICTDCGSLLGIWSGSMSVIFPLLMVTLTWVLPNWVLTAAPVAVVVEPLFETDAPWLAVDDEDDATEGWPRGA</sequence>
<keyword evidence="1" id="KW-0812">Transmembrane</keyword>
<accession>A0A4D4MJ46</accession>
<name>A0A4D4MJ46_STRAX</name>
<organism evidence="2 3">
    <name type="scientific">Streptomyces avermitilis</name>
    <dbReference type="NCBI Taxonomy" id="33903"/>
    <lineage>
        <taxon>Bacteria</taxon>
        <taxon>Bacillati</taxon>
        <taxon>Actinomycetota</taxon>
        <taxon>Actinomycetes</taxon>
        <taxon>Kitasatosporales</taxon>
        <taxon>Streptomycetaceae</taxon>
        <taxon>Streptomyces</taxon>
    </lineage>
</organism>
<protein>
    <submittedName>
        <fullName evidence="2">Uncharacterized protein</fullName>
    </submittedName>
</protein>
<dbReference type="AlphaFoldDB" id="A0A4D4MJ46"/>
<keyword evidence="1" id="KW-1133">Transmembrane helix</keyword>
<dbReference type="Proteomes" id="UP000299211">
    <property type="component" value="Unassembled WGS sequence"/>
</dbReference>
<comment type="caution">
    <text evidence="2">The sequence shown here is derived from an EMBL/GenBank/DDBJ whole genome shotgun (WGS) entry which is preliminary data.</text>
</comment>
<evidence type="ECO:0000256" key="1">
    <source>
        <dbReference type="SAM" id="Phobius"/>
    </source>
</evidence>
<keyword evidence="1" id="KW-0472">Membrane</keyword>
<feature type="transmembrane region" description="Helical" evidence="1">
    <location>
        <begin position="38"/>
        <end position="62"/>
    </location>
</feature>